<evidence type="ECO:0000256" key="1">
    <source>
        <dbReference type="SAM" id="MobiDB-lite"/>
    </source>
</evidence>
<evidence type="ECO:0000259" key="2">
    <source>
        <dbReference type="Pfam" id="PF05678"/>
    </source>
</evidence>
<name>A0A6A3BRS1_HIBSY</name>
<feature type="region of interest" description="Disordered" evidence="1">
    <location>
        <begin position="1"/>
        <end position="67"/>
    </location>
</feature>
<feature type="domain" description="VQ" evidence="2">
    <location>
        <begin position="154"/>
        <end position="179"/>
    </location>
</feature>
<proteinExistence type="predicted"/>
<dbReference type="Pfam" id="PF05678">
    <property type="entry name" value="VQ"/>
    <property type="match status" value="1"/>
</dbReference>
<evidence type="ECO:0000313" key="3">
    <source>
        <dbReference type="EMBL" id="KAE8719556.1"/>
    </source>
</evidence>
<dbReference type="EMBL" id="VEPZ02000784">
    <property type="protein sequence ID" value="KAE8719556.1"/>
    <property type="molecule type" value="Genomic_DNA"/>
</dbReference>
<sequence length="252" mass="27144">MDSGNSSSLQSSSGGDDQEYDSKRESVPAFLNTSGHFSGALSNPHPSLVSNNHHHQQPTFSDPWPSYLNSPFSQSQLLYIDGVRPGNLKYDPSCIDNGNLPDFSSLGQLGPQGLNRGSFPSSSSFHTRPPHDNNGVRSSTKNPKKRSRASRREPTTVLTTDTTNFRAMVQEFTGIPTPPFPGSSSFSRRLDLFGSGSGFRSGHLEPLGSLLRPSVGRVQPNPFASSSSSPSLLNNPLVDAANTIIDINFLVI</sequence>
<comment type="caution">
    <text evidence="3">The sequence shown here is derived from an EMBL/GenBank/DDBJ whole genome shotgun (WGS) entry which is preliminary data.</text>
</comment>
<evidence type="ECO:0000313" key="4">
    <source>
        <dbReference type="Proteomes" id="UP000436088"/>
    </source>
</evidence>
<dbReference type="PANTHER" id="PTHR33179:SF4">
    <property type="entry name" value="VQ MOTIF-CONTAINING PROTEIN"/>
    <property type="match status" value="1"/>
</dbReference>
<feature type="region of interest" description="Disordered" evidence="1">
    <location>
        <begin position="105"/>
        <end position="160"/>
    </location>
</feature>
<dbReference type="AlphaFoldDB" id="A0A6A3BRS1"/>
<dbReference type="PANTHER" id="PTHR33179">
    <property type="entry name" value="VQ MOTIF-CONTAINING PROTEIN"/>
    <property type="match status" value="1"/>
</dbReference>
<feature type="compositionally biased region" description="Low complexity" evidence="1">
    <location>
        <begin position="1"/>
        <end position="15"/>
    </location>
</feature>
<dbReference type="InterPro" id="IPR008889">
    <property type="entry name" value="VQ"/>
</dbReference>
<feature type="compositionally biased region" description="Polar residues" evidence="1">
    <location>
        <begin position="31"/>
        <end position="51"/>
    </location>
</feature>
<reference evidence="3" key="1">
    <citation type="submission" date="2019-09" db="EMBL/GenBank/DDBJ databases">
        <title>Draft genome information of white flower Hibiscus syriacus.</title>
        <authorList>
            <person name="Kim Y.-M."/>
        </authorList>
    </citation>
    <scope>NUCLEOTIDE SEQUENCE [LARGE SCALE GENOMIC DNA]</scope>
    <source>
        <strain evidence="3">YM2019G1</strain>
    </source>
</reference>
<organism evidence="3 4">
    <name type="scientific">Hibiscus syriacus</name>
    <name type="common">Rose of Sharon</name>
    <dbReference type="NCBI Taxonomy" id="106335"/>
    <lineage>
        <taxon>Eukaryota</taxon>
        <taxon>Viridiplantae</taxon>
        <taxon>Streptophyta</taxon>
        <taxon>Embryophyta</taxon>
        <taxon>Tracheophyta</taxon>
        <taxon>Spermatophyta</taxon>
        <taxon>Magnoliopsida</taxon>
        <taxon>eudicotyledons</taxon>
        <taxon>Gunneridae</taxon>
        <taxon>Pentapetalae</taxon>
        <taxon>rosids</taxon>
        <taxon>malvids</taxon>
        <taxon>Malvales</taxon>
        <taxon>Malvaceae</taxon>
        <taxon>Malvoideae</taxon>
        <taxon>Hibiscus</taxon>
    </lineage>
</organism>
<protein>
    <submittedName>
        <fullName evidence="3">Carbohydrate transporter</fullName>
    </submittedName>
</protein>
<dbReference type="InterPro" id="IPR039609">
    <property type="entry name" value="VQ_15/22"/>
</dbReference>
<accession>A0A6A3BRS1</accession>
<gene>
    <name evidence="3" type="ORF">F3Y22_tig00109945pilonHSYRG00121</name>
</gene>
<dbReference type="Proteomes" id="UP000436088">
    <property type="component" value="Unassembled WGS sequence"/>
</dbReference>
<keyword evidence="4" id="KW-1185">Reference proteome</keyword>